<name>A0ABV3QRH3_9GAMM</name>
<reference evidence="2 3" key="1">
    <citation type="submission" date="2024-06" db="EMBL/GenBank/DDBJ databases">
        <authorList>
            <person name="Woo H."/>
        </authorList>
    </citation>
    <scope>NUCLEOTIDE SEQUENCE [LARGE SCALE GENOMIC DNA]</scope>
    <source>
        <strain evidence="2 3">S2-g</strain>
    </source>
</reference>
<accession>A0ABV3QRH3</accession>
<gene>
    <name evidence="2" type="ORF">ABQJ56_12730</name>
</gene>
<dbReference type="EMBL" id="JBFOHL010000011">
    <property type="protein sequence ID" value="MEW9625089.1"/>
    <property type="molecule type" value="Genomic_DNA"/>
</dbReference>
<feature type="region of interest" description="Disordered" evidence="1">
    <location>
        <begin position="66"/>
        <end position="90"/>
    </location>
</feature>
<evidence type="ECO:0000256" key="1">
    <source>
        <dbReference type="SAM" id="MobiDB-lite"/>
    </source>
</evidence>
<dbReference type="RefSeq" id="WP_367845384.1">
    <property type="nucleotide sequence ID" value="NZ_JBFOHL010000011.1"/>
</dbReference>
<proteinExistence type="predicted"/>
<evidence type="ECO:0000313" key="3">
    <source>
        <dbReference type="Proteomes" id="UP001556170"/>
    </source>
</evidence>
<sequence>MCKDTTKQLATHKANKQNATVDMHAYKAREAEQGWLYRDYFTMVLANNLMFRGSINSFHSLQWCASSPCSKSNDETKRLNRGDYASGQRI</sequence>
<evidence type="ECO:0000313" key="2">
    <source>
        <dbReference type="EMBL" id="MEW9625089.1"/>
    </source>
</evidence>
<keyword evidence="3" id="KW-1185">Reference proteome</keyword>
<protein>
    <submittedName>
        <fullName evidence="2">Uncharacterized protein</fullName>
    </submittedName>
</protein>
<dbReference type="Proteomes" id="UP001556170">
    <property type="component" value="Unassembled WGS sequence"/>
</dbReference>
<feature type="compositionally biased region" description="Basic and acidic residues" evidence="1">
    <location>
        <begin position="72"/>
        <end position="81"/>
    </location>
</feature>
<organism evidence="2 3">
    <name type="scientific">Rhodanobacter geophilus</name>
    <dbReference type="NCBI Taxonomy" id="3162488"/>
    <lineage>
        <taxon>Bacteria</taxon>
        <taxon>Pseudomonadati</taxon>
        <taxon>Pseudomonadota</taxon>
        <taxon>Gammaproteobacteria</taxon>
        <taxon>Lysobacterales</taxon>
        <taxon>Rhodanobacteraceae</taxon>
        <taxon>Rhodanobacter</taxon>
    </lineage>
</organism>
<comment type="caution">
    <text evidence="2">The sequence shown here is derived from an EMBL/GenBank/DDBJ whole genome shotgun (WGS) entry which is preliminary data.</text>
</comment>